<dbReference type="EMBL" id="PTIX01000028">
    <property type="protein sequence ID" value="PPK63465.1"/>
    <property type="molecule type" value="Genomic_DNA"/>
</dbReference>
<accession>A0A2S6GE13</accession>
<reference evidence="1 2" key="1">
    <citation type="submission" date="2018-02" db="EMBL/GenBank/DDBJ databases">
        <title>Genomic Encyclopedia of Archaeal and Bacterial Type Strains, Phase II (KMG-II): from individual species to whole genera.</title>
        <authorList>
            <person name="Goeker M."/>
        </authorList>
    </citation>
    <scope>NUCLEOTIDE SEQUENCE [LARGE SCALE GENOMIC DNA]</scope>
    <source>
        <strain evidence="1 2">YU 961-1</strain>
    </source>
</reference>
<protein>
    <submittedName>
        <fullName evidence="1">Uncharacterized protein</fullName>
    </submittedName>
</protein>
<dbReference type="Proteomes" id="UP000239203">
    <property type="component" value="Unassembled WGS sequence"/>
</dbReference>
<dbReference type="RefSeq" id="WP_181043871.1">
    <property type="nucleotide sequence ID" value="NZ_CP154825.1"/>
</dbReference>
<evidence type="ECO:0000313" key="1">
    <source>
        <dbReference type="EMBL" id="PPK63465.1"/>
    </source>
</evidence>
<keyword evidence="2" id="KW-1185">Reference proteome</keyword>
<organism evidence="1 2">
    <name type="scientific">Actinokineospora auranticolor</name>
    <dbReference type="NCBI Taxonomy" id="155976"/>
    <lineage>
        <taxon>Bacteria</taxon>
        <taxon>Bacillati</taxon>
        <taxon>Actinomycetota</taxon>
        <taxon>Actinomycetes</taxon>
        <taxon>Pseudonocardiales</taxon>
        <taxon>Pseudonocardiaceae</taxon>
        <taxon>Actinokineospora</taxon>
    </lineage>
</organism>
<dbReference type="AlphaFoldDB" id="A0A2S6GE13"/>
<sequence length="45" mass="5329">MDAEIAQAVEIASRNQERWEFELILDEIDEAPDRLSFTRAIRHDQ</sequence>
<gene>
    <name evidence="1" type="ORF">CLV40_12878</name>
</gene>
<comment type="caution">
    <text evidence="1">The sequence shown here is derived from an EMBL/GenBank/DDBJ whole genome shotgun (WGS) entry which is preliminary data.</text>
</comment>
<evidence type="ECO:0000313" key="2">
    <source>
        <dbReference type="Proteomes" id="UP000239203"/>
    </source>
</evidence>
<proteinExistence type="predicted"/>
<name>A0A2S6GE13_9PSEU</name>